<organism evidence="3 4">
    <name type="scientific">Sulfobacillus acidophilus</name>
    <dbReference type="NCBI Taxonomy" id="53633"/>
    <lineage>
        <taxon>Bacteria</taxon>
        <taxon>Bacillati</taxon>
        <taxon>Bacillota</taxon>
        <taxon>Clostridia</taxon>
        <taxon>Eubacteriales</taxon>
        <taxon>Clostridiales Family XVII. Incertae Sedis</taxon>
        <taxon>Sulfobacillus</taxon>
    </lineage>
</organism>
<dbReference type="Pfam" id="PF15919">
    <property type="entry name" value="HicB_lk_antitox"/>
    <property type="match status" value="1"/>
</dbReference>
<protein>
    <submittedName>
        <fullName evidence="3">Toxin-antitoxin system HicB family antitoxin</fullName>
    </submittedName>
</protein>
<evidence type="ECO:0000259" key="2">
    <source>
        <dbReference type="Pfam" id="PF15919"/>
    </source>
</evidence>
<accession>A0A2T2WEG7</accession>
<gene>
    <name evidence="3" type="ORF">C7B45_14110</name>
</gene>
<dbReference type="SUPFAM" id="SSF47598">
    <property type="entry name" value="Ribbon-helix-helix"/>
    <property type="match status" value="1"/>
</dbReference>
<evidence type="ECO:0000256" key="1">
    <source>
        <dbReference type="SAM" id="MobiDB-lite"/>
    </source>
</evidence>
<dbReference type="GO" id="GO:0006355">
    <property type="term" value="P:regulation of DNA-templated transcription"/>
    <property type="evidence" value="ECO:0007669"/>
    <property type="project" value="InterPro"/>
</dbReference>
<dbReference type="InterPro" id="IPR010985">
    <property type="entry name" value="Ribbon_hlx_hlx"/>
</dbReference>
<dbReference type="InterPro" id="IPR008651">
    <property type="entry name" value="Uncharacterised_HicB"/>
</dbReference>
<feature type="domain" description="HicB-like antitoxin of toxin-antitoxin system" evidence="2">
    <location>
        <begin position="14"/>
        <end position="72"/>
    </location>
</feature>
<evidence type="ECO:0000313" key="4">
    <source>
        <dbReference type="Proteomes" id="UP000241848"/>
    </source>
</evidence>
<dbReference type="PANTHER" id="PTHR34504:SF2">
    <property type="entry name" value="UPF0150 PROTEIN SSL0259"/>
    <property type="match status" value="1"/>
</dbReference>
<dbReference type="InterPro" id="IPR051404">
    <property type="entry name" value="TA_system_antitoxin"/>
</dbReference>
<name>A0A2T2WEG7_9FIRM</name>
<dbReference type="AlphaFoldDB" id="A0A2T2WEG7"/>
<feature type="region of interest" description="Disordered" evidence="1">
    <location>
        <begin position="119"/>
        <end position="143"/>
    </location>
</feature>
<dbReference type="InterPro" id="IPR035069">
    <property type="entry name" value="TTHA1013/TTHA0281-like"/>
</dbReference>
<dbReference type="InterPro" id="IPR031807">
    <property type="entry name" value="HicB-like"/>
</dbReference>
<dbReference type="EMBL" id="PXYV01000055">
    <property type="protein sequence ID" value="PSR20645.1"/>
    <property type="molecule type" value="Genomic_DNA"/>
</dbReference>
<dbReference type="Gene3D" id="3.30.160.250">
    <property type="match status" value="1"/>
</dbReference>
<evidence type="ECO:0000313" key="3">
    <source>
        <dbReference type="EMBL" id="PSR20645.1"/>
    </source>
</evidence>
<feature type="compositionally biased region" description="Basic residues" evidence="1">
    <location>
        <begin position="127"/>
        <end position="143"/>
    </location>
</feature>
<proteinExistence type="predicted"/>
<dbReference type="SUPFAM" id="SSF143100">
    <property type="entry name" value="TTHA1013/TTHA0281-like"/>
    <property type="match status" value="1"/>
</dbReference>
<dbReference type="Pfam" id="PF05534">
    <property type="entry name" value="HicB"/>
    <property type="match status" value="1"/>
</dbReference>
<dbReference type="InterPro" id="IPR013321">
    <property type="entry name" value="Arc_rbn_hlx_hlx"/>
</dbReference>
<dbReference type="Proteomes" id="UP000241848">
    <property type="component" value="Unassembled WGS sequence"/>
</dbReference>
<dbReference type="Gene3D" id="1.10.1220.10">
    <property type="entry name" value="Met repressor-like"/>
    <property type="match status" value="1"/>
</dbReference>
<comment type="caution">
    <text evidence="3">The sequence shown here is derived from an EMBL/GenBank/DDBJ whole genome shotgun (WGS) entry which is preliminary data.</text>
</comment>
<sequence>MSEQDFDGLMRLPYRIELYPDEDGGFVATIPDLPGCVTQAETKEAALTLIEDAKAAWISTAIEQAVTIPTPGAHAGSYSGKLNVRLPKSLHRALAIRAEEEGVSLNHLIVYKLTQTVEDWNPGRPMTKPKSRSVSPRRRRARD</sequence>
<dbReference type="PANTHER" id="PTHR34504">
    <property type="entry name" value="ANTITOXIN HICB"/>
    <property type="match status" value="1"/>
</dbReference>
<reference evidence="3 4" key="1">
    <citation type="journal article" date="2014" name="BMC Genomics">
        <title>Comparison of environmental and isolate Sulfobacillus genomes reveals diverse carbon, sulfur, nitrogen, and hydrogen metabolisms.</title>
        <authorList>
            <person name="Justice N.B."/>
            <person name="Norman A."/>
            <person name="Brown C.T."/>
            <person name="Singh A."/>
            <person name="Thomas B.C."/>
            <person name="Banfield J.F."/>
        </authorList>
    </citation>
    <scope>NUCLEOTIDE SEQUENCE [LARGE SCALE GENOMIC DNA]</scope>
    <source>
        <strain evidence="3">AMDSBA3</strain>
    </source>
</reference>